<protein>
    <submittedName>
        <fullName evidence="9">DNA-binding NtrC family response regulator/predicted hydrocarbon binding protein</fullName>
    </submittedName>
</protein>
<keyword evidence="3" id="KW-0902">Two-component regulatory system</keyword>
<evidence type="ECO:0000256" key="1">
    <source>
        <dbReference type="ARBA" id="ARBA00022741"/>
    </source>
</evidence>
<dbReference type="SUPFAM" id="SSF46689">
    <property type="entry name" value="Homeodomain-like"/>
    <property type="match status" value="1"/>
</dbReference>
<dbReference type="PROSITE" id="PS00688">
    <property type="entry name" value="SIGMA54_INTERACT_3"/>
    <property type="match status" value="1"/>
</dbReference>
<dbReference type="PROSITE" id="PS00676">
    <property type="entry name" value="SIGMA54_INTERACT_2"/>
    <property type="match status" value="1"/>
</dbReference>
<gene>
    <name evidence="9" type="ORF">HNP71_001340</name>
</gene>
<dbReference type="EMBL" id="JACHFJ010000004">
    <property type="protein sequence ID" value="MBB5373082.1"/>
    <property type="molecule type" value="Genomic_DNA"/>
</dbReference>
<keyword evidence="7" id="KW-0804">Transcription</keyword>
<dbReference type="GO" id="GO:0005524">
    <property type="term" value="F:ATP binding"/>
    <property type="evidence" value="ECO:0007669"/>
    <property type="project" value="UniProtKB-KW"/>
</dbReference>
<dbReference type="Gene3D" id="3.30.1380.20">
    <property type="entry name" value="Trafficking protein particle complex subunit 3"/>
    <property type="match status" value="1"/>
</dbReference>
<keyword evidence="6" id="KW-0010">Activator</keyword>
<organism evidence="9 10">
    <name type="scientific">Acidocella aromatica</name>
    <dbReference type="NCBI Taxonomy" id="1303579"/>
    <lineage>
        <taxon>Bacteria</taxon>
        <taxon>Pseudomonadati</taxon>
        <taxon>Pseudomonadota</taxon>
        <taxon>Alphaproteobacteria</taxon>
        <taxon>Acetobacterales</taxon>
        <taxon>Acidocellaceae</taxon>
        <taxon>Acidocella</taxon>
    </lineage>
</organism>
<dbReference type="Gene3D" id="1.10.10.60">
    <property type="entry name" value="Homeodomain-like"/>
    <property type="match status" value="1"/>
</dbReference>
<dbReference type="Pfam" id="PF02830">
    <property type="entry name" value="V4R"/>
    <property type="match status" value="1"/>
</dbReference>
<evidence type="ECO:0000256" key="4">
    <source>
        <dbReference type="ARBA" id="ARBA00023015"/>
    </source>
</evidence>
<dbReference type="GO" id="GO:0043565">
    <property type="term" value="F:sequence-specific DNA binding"/>
    <property type="evidence" value="ECO:0007669"/>
    <property type="project" value="InterPro"/>
</dbReference>
<feature type="domain" description="Sigma-54 factor interaction" evidence="8">
    <location>
        <begin position="231"/>
        <end position="460"/>
    </location>
</feature>
<dbReference type="RefSeq" id="WP_221246665.1">
    <property type="nucleotide sequence ID" value="NZ_JACHFJ010000004.1"/>
</dbReference>
<dbReference type="InterPro" id="IPR058031">
    <property type="entry name" value="AAA_lid_NorR"/>
</dbReference>
<dbReference type="CDD" id="cd00009">
    <property type="entry name" value="AAA"/>
    <property type="match status" value="1"/>
</dbReference>
<dbReference type="PANTHER" id="PTHR32071:SF117">
    <property type="entry name" value="PTS-DEPENDENT DIHYDROXYACETONE KINASE OPERON REGULATORY PROTEIN-RELATED"/>
    <property type="match status" value="1"/>
</dbReference>
<dbReference type="Proteomes" id="UP000553706">
    <property type="component" value="Unassembled WGS sequence"/>
</dbReference>
<dbReference type="InterPro" id="IPR002078">
    <property type="entry name" value="Sigma_54_int"/>
</dbReference>
<dbReference type="PROSITE" id="PS00675">
    <property type="entry name" value="SIGMA54_INTERACT_1"/>
    <property type="match status" value="1"/>
</dbReference>
<dbReference type="Pfam" id="PF06505">
    <property type="entry name" value="XylR_N"/>
    <property type="match status" value="1"/>
</dbReference>
<dbReference type="SUPFAM" id="SSF111126">
    <property type="entry name" value="Ligand-binding domain in the NO signalling and Golgi transport"/>
    <property type="match status" value="1"/>
</dbReference>
<dbReference type="PROSITE" id="PS50045">
    <property type="entry name" value="SIGMA54_INTERACT_4"/>
    <property type="match status" value="1"/>
</dbReference>
<comment type="caution">
    <text evidence="9">The sequence shown here is derived from an EMBL/GenBank/DDBJ whole genome shotgun (WGS) entry which is preliminary data.</text>
</comment>
<dbReference type="Pfam" id="PF25601">
    <property type="entry name" value="AAA_lid_14"/>
    <property type="match status" value="1"/>
</dbReference>
<proteinExistence type="predicted"/>
<dbReference type="InterPro" id="IPR004096">
    <property type="entry name" value="V4R"/>
</dbReference>
<dbReference type="InterPro" id="IPR025662">
    <property type="entry name" value="Sigma_54_int_dom_ATP-bd_1"/>
</dbReference>
<dbReference type="InterPro" id="IPR003593">
    <property type="entry name" value="AAA+_ATPase"/>
</dbReference>
<dbReference type="AlphaFoldDB" id="A0A840VS54"/>
<dbReference type="PRINTS" id="PR01590">
    <property type="entry name" value="HTHFIS"/>
</dbReference>
<evidence type="ECO:0000256" key="5">
    <source>
        <dbReference type="ARBA" id="ARBA00023125"/>
    </source>
</evidence>
<dbReference type="InterPro" id="IPR025944">
    <property type="entry name" value="Sigma_54_int_dom_CS"/>
</dbReference>
<dbReference type="InterPro" id="IPR027417">
    <property type="entry name" value="P-loop_NTPase"/>
</dbReference>
<evidence type="ECO:0000256" key="3">
    <source>
        <dbReference type="ARBA" id="ARBA00023012"/>
    </source>
</evidence>
<dbReference type="InterPro" id="IPR010523">
    <property type="entry name" value="XylR_N"/>
</dbReference>
<evidence type="ECO:0000256" key="6">
    <source>
        <dbReference type="ARBA" id="ARBA00023159"/>
    </source>
</evidence>
<dbReference type="InterPro" id="IPR002197">
    <property type="entry name" value="HTH_Fis"/>
</dbReference>
<dbReference type="Pfam" id="PF00158">
    <property type="entry name" value="Sigma54_activat"/>
    <property type="match status" value="1"/>
</dbReference>
<dbReference type="Gene3D" id="3.40.50.300">
    <property type="entry name" value="P-loop containing nucleotide triphosphate hydrolases"/>
    <property type="match status" value="1"/>
</dbReference>
<dbReference type="InterPro" id="IPR009057">
    <property type="entry name" value="Homeodomain-like_sf"/>
</dbReference>
<evidence type="ECO:0000256" key="7">
    <source>
        <dbReference type="ARBA" id="ARBA00023163"/>
    </source>
</evidence>
<dbReference type="Gene3D" id="1.10.8.60">
    <property type="match status" value="1"/>
</dbReference>
<keyword evidence="5 9" id="KW-0238">DNA-binding</keyword>
<evidence type="ECO:0000259" key="8">
    <source>
        <dbReference type="PROSITE" id="PS50045"/>
    </source>
</evidence>
<keyword evidence="4" id="KW-0805">Transcription regulation</keyword>
<evidence type="ECO:0000256" key="2">
    <source>
        <dbReference type="ARBA" id="ARBA00022840"/>
    </source>
</evidence>
<dbReference type="FunFam" id="1.10.8.60:FF:000014">
    <property type="entry name" value="DNA-binding transcriptional regulator NtrC"/>
    <property type="match status" value="1"/>
</dbReference>
<dbReference type="SMART" id="SM00989">
    <property type="entry name" value="V4R"/>
    <property type="match status" value="1"/>
</dbReference>
<name>A0A840VS54_9PROT</name>
<dbReference type="PANTHER" id="PTHR32071">
    <property type="entry name" value="TRANSCRIPTIONAL REGULATORY PROTEIN"/>
    <property type="match status" value="1"/>
</dbReference>
<keyword evidence="10" id="KW-1185">Reference proteome</keyword>
<dbReference type="SMART" id="SM00382">
    <property type="entry name" value="AAA"/>
    <property type="match status" value="1"/>
</dbReference>
<dbReference type="FunFam" id="3.40.50.300:FF:000006">
    <property type="entry name" value="DNA-binding transcriptional regulator NtrC"/>
    <property type="match status" value="1"/>
</dbReference>
<evidence type="ECO:0000313" key="9">
    <source>
        <dbReference type="EMBL" id="MBB5373082.1"/>
    </source>
</evidence>
<dbReference type="GO" id="GO:0006355">
    <property type="term" value="P:regulation of DNA-templated transcription"/>
    <property type="evidence" value="ECO:0007669"/>
    <property type="project" value="InterPro"/>
</dbReference>
<keyword evidence="1" id="KW-0547">Nucleotide-binding</keyword>
<evidence type="ECO:0000313" key="10">
    <source>
        <dbReference type="Proteomes" id="UP000553706"/>
    </source>
</evidence>
<dbReference type="SUPFAM" id="SSF52540">
    <property type="entry name" value="P-loop containing nucleoside triphosphate hydrolases"/>
    <property type="match status" value="1"/>
</dbReference>
<dbReference type="InterPro" id="IPR025943">
    <property type="entry name" value="Sigma_54_int_dom_ATP-bd_2"/>
</dbReference>
<dbReference type="Pfam" id="PF02954">
    <property type="entry name" value="HTH_8"/>
    <property type="match status" value="1"/>
</dbReference>
<reference evidence="9 10" key="1">
    <citation type="submission" date="2020-08" db="EMBL/GenBank/DDBJ databases">
        <title>Genomic Encyclopedia of Type Strains, Phase IV (KMG-IV): sequencing the most valuable type-strain genomes for metagenomic binning, comparative biology and taxonomic classification.</title>
        <authorList>
            <person name="Goeker M."/>
        </authorList>
    </citation>
    <scope>NUCLEOTIDE SEQUENCE [LARGE SCALE GENOMIC DNA]</scope>
    <source>
        <strain evidence="9 10">DSM 27026</strain>
    </source>
</reference>
<dbReference type="InterPro" id="IPR024096">
    <property type="entry name" value="NO_sig/Golgi_transp_ligand-bd"/>
</dbReference>
<keyword evidence="2" id="KW-0067">ATP-binding</keyword>
<sequence length="561" mass="62186">MTLIAESTDDRVLAGHLHFSPDTGHIQLFDQRMLLMHGFSVAALRHEIVERLGQEKAREIFTRLGYQQGMADALHLRAHEGEELSRVLALGPRLREIEGFVRNQAIDRMQFNARTGEFWGDYYWQASWEAEAHLAHFGVCGEPACWMMVGYACGFTTSLMGRPILWRETECVAMGHARCRVVGRPLEEWEDAAADLRFMQIEDFVSPPRPVRTHATMPPPAPPPANILPDLVGASAPFNAVAHKIKRVATTNATVLFLGESGVGKERFTTTLHAISRRAGGPLVSLNCAAIPAELVEAELFGVEKGAYTGATAARPGKFERAEGGTIFLDEVSSLPLSAQGKLLRVLQEREVERVGDTRVRRVDVRVVAAANRDLRAEVAAGRFREDLFFRLNVFPIEIPPLRERREDIPLLVNVFVKRTTERLGKTISGLTQRAAEALWAYDWPGNVRELENMIERAVILADEGGTLDVRHLFSGEEALAPRVLHLAADGHLDADTPAAPSVPDDLGALLAQSGGLESLETQLFDYALKSSNGNISAAARLLKLRRGQLEYRLKKTRRHE</sequence>
<dbReference type="GO" id="GO:0000160">
    <property type="term" value="P:phosphorelay signal transduction system"/>
    <property type="evidence" value="ECO:0007669"/>
    <property type="project" value="UniProtKB-KW"/>
</dbReference>
<accession>A0A840VS54</accession>